<reference evidence="1 2" key="1">
    <citation type="submission" date="2019-01" db="EMBL/GenBank/DDBJ databases">
        <title>A draft genome assembly of the solar-powered sea slug Elysia chlorotica.</title>
        <authorList>
            <person name="Cai H."/>
            <person name="Li Q."/>
            <person name="Fang X."/>
            <person name="Li J."/>
            <person name="Curtis N.E."/>
            <person name="Altenburger A."/>
            <person name="Shibata T."/>
            <person name="Feng M."/>
            <person name="Maeda T."/>
            <person name="Schwartz J.A."/>
            <person name="Shigenobu S."/>
            <person name="Lundholm N."/>
            <person name="Nishiyama T."/>
            <person name="Yang H."/>
            <person name="Hasebe M."/>
            <person name="Li S."/>
            <person name="Pierce S.K."/>
            <person name="Wang J."/>
        </authorList>
    </citation>
    <scope>NUCLEOTIDE SEQUENCE [LARGE SCALE GENOMIC DNA]</scope>
    <source>
        <strain evidence="1">EC2010</strain>
        <tissue evidence="1">Whole organism of an adult</tissue>
    </source>
</reference>
<keyword evidence="2" id="KW-1185">Reference proteome</keyword>
<comment type="caution">
    <text evidence="1">The sequence shown here is derived from an EMBL/GenBank/DDBJ whole genome shotgun (WGS) entry which is preliminary data.</text>
</comment>
<evidence type="ECO:0000313" key="1">
    <source>
        <dbReference type="EMBL" id="RUS76709.1"/>
    </source>
</evidence>
<name>A0A3S1BWI9_ELYCH</name>
<dbReference type="Proteomes" id="UP000271974">
    <property type="component" value="Unassembled WGS sequence"/>
</dbReference>
<protein>
    <submittedName>
        <fullName evidence="1">Uncharacterized protein</fullName>
    </submittedName>
</protein>
<accession>A0A3S1BWI9</accession>
<proteinExistence type="predicted"/>
<organism evidence="1 2">
    <name type="scientific">Elysia chlorotica</name>
    <name type="common">Eastern emerald elysia</name>
    <name type="synonym">Sea slug</name>
    <dbReference type="NCBI Taxonomy" id="188477"/>
    <lineage>
        <taxon>Eukaryota</taxon>
        <taxon>Metazoa</taxon>
        <taxon>Spiralia</taxon>
        <taxon>Lophotrochozoa</taxon>
        <taxon>Mollusca</taxon>
        <taxon>Gastropoda</taxon>
        <taxon>Heterobranchia</taxon>
        <taxon>Euthyneura</taxon>
        <taxon>Panpulmonata</taxon>
        <taxon>Sacoglossa</taxon>
        <taxon>Placobranchoidea</taxon>
        <taxon>Plakobranchidae</taxon>
        <taxon>Elysia</taxon>
    </lineage>
</organism>
<feature type="non-terminal residue" evidence="1">
    <location>
        <position position="1"/>
    </location>
</feature>
<gene>
    <name evidence="1" type="ORF">EGW08_015536</name>
</gene>
<dbReference type="AlphaFoldDB" id="A0A3S1BWI9"/>
<sequence length="132" mass="13999">DSGINPAAALRRRCLSDLCPNTSGLGVSSTLNIWVEFHDNGSSGLGKGTTMLGFVSQNSLFLFPLGAFFRICRMWAMAVQTAGIGFTVFPSVPSLTTAATHCCAPTSSLAMTKTMAFKTTHRSRNIGGDFQS</sequence>
<evidence type="ECO:0000313" key="2">
    <source>
        <dbReference type="Proteomes" id="UP000271974"/>
    </source>
</evidence>
<dbReference type="EMBL" id="RQTK01000642">
    <property type="protein sequence ID" value="RUS76709.1"/>
    <property type="molecule type" value="Genomic_DNA"/>
</dbReference>